<evidence type="ECO:0000256" key="5">
    <source>
        <dbReference type="ARBA" id="ARBA00023077"/>
    </source>
</evidence>
<dbReference type="SUPFAM" id="SSF49464">
    <property type="entry name" value="Carboxypeptidase regulatory domain-like"/>
    <property type="match status" value="1"/>
</dbReference>
<evidence type="ECO:0000313" key="14">
    <source>
        <dbReference type="Proteomes" id="UP000623301"/>
    </source>
</evidence>
<dbReference type="Pfam" id="PF00593">
    <property type="entry name" value="TonB_dep_Rec_b-barrel"/>
    <property type="match status" value="1"/>
</dbReference>
<keyword evidence="2 8" id="KW-0813">Transport</keyword>
<dbReference type="PANTHER" id="PTHR30069">
    <property type="entry name" value="TONB-DEPENDENT OUTER MEMBRANE RECEPTOR"/>
    <property type="match status" value="1"/>
</dbReference>
<dbReference type="PANTHER" id="PTHR30069:SF49">
    <property type="entry name" value="OUTER MEMBRANE PROTEIN C"/>
    <property type="match status" value="1"/>
</dbReference>
<dbReference type="InterPro" id="IPR008969">
    <property type="entry name" value="CarboxyPept-like_regulatory"/>
</dbReference>
<evidence type="ECO:0000256" key="8">
    <source>
        <dbReference type="PROSITE-ProRule" id="PRU01360"/>
    </source>
</evidence>
<dbReference type="InterPro" id="IPR000531">
    <property type="entry name" value="Beta-barrel_TonB"/>
</dbReference>
<dbReference type="PROSITE" id="PS52016">
    <property type="entry name" value="TONB_DEPENDENT_REC_3"/>
    <property type="match status" value="1"/>
</dbReference>
<keyword evidence="6 8" id="KW-0472">Membrane</keyword>
<evidence type="ECO:0000256" key="9">
    <source>
        <dbReference type="RuleBase" id="RU003357"/>
    </source>
</evidence>
<comment type="caution">
    <text evidence="13">The sequence shown here is derived from an EMBL/GenBank/DDBJ whole genome shotgun (WGS) entry which is preliminary data.</text>
</comment>
<name>A0ABS0WM20_9FLAO</name>
<keyword evidence="4 8" id="KW-0812">Transmembrane</keyword>
<gene>
    <name evidence="13" type="ORF">JBL43_01990</name>
</gene>
<dbReference type="EMBL" id="JAEHFJ010000001">
    <property type="protein sequence ID" value="MBJ2172989.1"/>
    <property type="molecule type" value="Genomic_DNA"/>
</dbReference>
<dbReference type="RefSeq" id="WP_198839802.1">
    <property type="nucleotide sequence ID" value="NZ_JAEHFJ010000001.1"/>
</dbReference>
<evidence type="ECO:0000256" key="4">
    <source>
        <dbReference type="ARBA" id="ARBA00022692"/>
    </source>
</evidence>
<keyword evidence="13" id="KW-0675">Receptor</keyword>
<dbReference type="Proteomes" id="UP000623301">
    <property type="component" value="Unassembled WGS sequence"/>
</dbReference>
<evidence type="ECO:0000256" key="2">
    <source>
        <dbReference type="ARBA" id="ARBA00022448"/>
    </source>
</evidence>
<dbReference type="Gene3D" id="2.40.170.20">
    <property type="entry name" value="TonB-dependent receptor, beta-barrel domain"/>
    <property type="match status" value="1"/>
</dbReference>
<feature type="domain" description="TonB-dependent receptor plug" evidence="12">
    <location>
        <begin position="125"/>
        <end position="211"/>
    </location>
</feature>
<keyword evidence="3 8" id="KW-1134">Transmembrane beta strand</keyword>
<keyword evidence="14" id="KW-1185">Reference proteome</keyword>
<evidence type="ECO:0000256" key="3">
    <source>
        <dbReference type="ARBA" id="ARBA00022452"/>
    </source>
</evidence>
<comment type="subcellular location">
    <subcellularLocation>
        <location evidence="1 8">Cell outer membrane</location>
        <topology evidence="1 8">Multi-pass membrane protein</topology>
    </subcellularLocation>
</comment>
<organism evidence="13 14">
    <name type="scientific">Aureibaculum flavum</name>
    <dbReference type="NCBI Taxonomy" id="2795986"/>
    <lineage>
        <taxon>Bacteria</taxon>
        <taxon>Pseudomonadati</taxon>
        <taxon>Bacteroidota</taxon>
        <taxon>Flavobacteriia</taxon>
        <taxon>Flavobacteriales</taxon>
        <taxon>Flavobacteriaceae</taxon>
        <taxon>Aureibaculum</taxon>
    </lineage>
</organism>
<dbReference type="Pfam" id="PF07715">
    <property type="entry name" value="Plug"/>
    <property type="match status" value="1"/>
</dbReference>
<comment type="similarity">
    <text evidence="8 9">Belongs to the TonB-dependent receptor family.</text>
</comment>
<feature type="chain" id="PRO_5046502029" evidence="10">
    <location>
        <begin position="21"/>
        <end position="757"/>
    </location>
</feature>
<evidence type="ECO:0000256" key="7">
    <source>
        <dbReference type="ARBA" id="ARBA00023237"/>
    </source>
</evidence>
<keyword evidence="5 9" id="KW-0798">TonB box</keyword>
<dbReference type="SUPFAM" id="SSF56935">
    <property type="entry name" value="Porins"/>
    <property type="match status" value="1"/>
</dbReference>
<feature type="domain" description="TonB-dependent receptor-like beta-barrel" evidence="11">
    <location>
        <begin position="327"/>
        <end position="719"/>
    </location>
</feature>
<dbReference type="InterPro" id="IPR012910">
    <property type="entry name" value="Plug_dom"/>
</dbReference>
<evidence type="ECO:0000256" key="10">
    <source>
        <dbReference type="SAM" id="SignalP"/>
    </source>
</evidence>
<sequence length="757" mass="85228">MKTYLLMILFLVSSTNTLWCQQTIITGKVVEAITNKTIENASIQIKKSNEIVNSDSGGNFTINAAIGDVLIIRHLSFESKEIIIETSKLSIALDVKHINLENIIVEADVLKDLSQSKVVVDHVKSTTQPRNVSDLFRDIPGFGIQKRGAYASEPFFRAFKYEQLNIQLDGGMKILNACPNRMDPITTHIISDEIERIEVVKGPYTMRFGPNFGGIVNLVSRNPNTLANGIHGDVEAGYETNGDNLSTRGSISYKTDQFDISLNGEYRDYGDYEDGEGTVVPSSFKSTDYSVKLGYNPTEKQRIQLSWRQSFGSDIKHAGLPMDSPYDDSFLAGLDYKVTDISDLISSFSVKGFYSEVDHLMTNENRPSYKVTEAASNVFSTTYGGKTELVLTPNDNLFIYTGLDANLIGREGDRERIVKIMNGNTLATPKLFTDKIWQDSKLNDFGVFVEGKYRLTNLFTLTAGLRSDFVNASINDAELDFLQLYGGEIEDTNETNISGTVSLKYKSEDAQVQIALGRGVRTASMIERFVNHFSVGVDPYEYVGNPNLDPEINNQIEVSFNKRFDQIEVGANVFYSLITNYIVPVVDENISRKFMPSAQPTFAKRFVNIDKASQSGFEFYFNYEINKDLKFTTDISYTYAQNEEYDEPLPQITPLTAHAGLEYEKEKFWTRLNSRFVAAQNRISKSFMETASNDFATFDFSIGFVPIKNLTVGASVLNIFDTTYYEHLNFSYQNSDLLSGRIFEPGRNFTVKVNYKF</sequence>
<dbReference type="InterPro" id="IPR039426">
    <property type="entry name" value="TonB-dep_rcpt-like"/>
</dbReference>
<evidence type="ECO:0000259" key="11">
    <source>
        <dbReference type="Pfam" id="PF00593"/>
    </source>
</evidence>
<protein>
    <submittedName>
        <fullName evidence="13">TonB-dependent receptor</fullName>
    </submittedName>
</protein>
<evidence type="ECO:0000256" key="1">
    <source>
        <dbReference type="ARBA" id="ARBA00004571"/>
    </source>
</evidence>
<evidence type="ECO:0000313" key="13">
    <source>
        <dbReference type="EMBL" id="MBJ2172989.1"/>
    </source>
</evidence>
<dbReference type="CDD" id="cd01347">
    <property type="entry name" value="ligand_gated_channel"/>
    <property type="match status" value="1"/>
</dbReference>
<proteinExistence type="inferred from homology"/>
<dbReference type="Gene3D" id="2.170.130.10">
    <property type="entry name" value="TonB-dependent receptor, plug domain"/>
    <property type="match status" value="1"/>
</dbReference>
<keyword evidence="7 8" id="KW-0998">Cell outer membrane</keyword>
<accession>A0ABS0WM20</accession>
<evidence type="ECO:0000256" key="6">
    <source>
        <dbReference type="ARBA" id="ARBA00023136"/>
    </source>
</evidence>
<dbReference type="Pfam" id="PF13715">
    <property type="entry name" value="CarbopepD_reg_2"/>
    <property type="match status" value="1"/>
</dbReference>
<keyword evidence="10" id="KW-0732">Signal</keyword>
<dbReference type="InterPro" id="IPR037066">
    <property type="entry name" value="Plug_dom_sf"/>
</dbReference>
<dbReference type="InterPro" id="IPR036942">
    <property type="entry name" value="Beta-barrel_TonB_sf"/>
</dbReference>
<reference evidence="13 14" key="1">
    <citation type="submission" date="2020-12" db="EMBL/GenBank/DDBJ databases">
        <title>Aureibaculum luteum sp. nov. and Aureibaculum flavum sp. nov., novel members of the family Flavobacteriaceae isolated from Antarctic intertidal sediments.</title>
        <authorList>
            <person name="He X."/>
            <person name="Zhang X."/>
        </authorList>
    </citation>
    <scope>NUCLEOTIDE SEQUENCE [LARGE SCALE GENOMIC DNA]</scope>
    <source>
        <strain evidence="13 14">A20</strain>
    </source>
</reference>
<evidence type="ECO:0000259" key="12">
    <source>
        <dbReference type="Pfam" id="PF07715"/>
    </source>
</evidence>
<feature type="signal peptide" evidence="10">
    <location>
        <begin position="1"/>
        <end position="20"/>
    </location>
</feature>